<feature type="non-terminal residue" evidence="1">
    <location>
        <position position="232"/>
    </location>
</feature>
<reference evidence="1" key="1">
    <citation type="submission" date="2022-08" db="EMBL/GenBank/DDBJ databases">
        <authorList>
            <person name="Deng Y."/>
            <person name="Han X.-F."/>
            <person name="Zhang Y.-Q."/>
        </authorList>
    </citation>
    <scope>NUCLEOTIDE SEQUENCE</scope>
    <source>
        <strain evidence="1">CPCC 203386</strain>
    </source>
</reference>
<gene>
    <name evidence="1" type="ORF">N1032_25460</name>
</gene>
<evidence type="ECO:0000313" key="1">
    <source>
        <dbReference type="EMBL" id="MCS5737080.1"/>
    </source>
</evidence>
<sequence length="232" mass="26029">WIINGKEEVDSDYPLDPTKPVSIPTHGGFKGIEFDFPANLQIQIPQGAPYFGEYLDKCPFAFDGFLGWDSLVATVYGSKKDKLGNDIIDWSADSTKRGKQYDVDWIIDLYGHKISWPDGYYYDKNPDGSPKEVIYPDNMKGTVQLKSTYTAWREVGKDAKGLPIWESYGAPTPSGKHKLNFTSKVPASKGGHVLPRNKPWHNRPVNVPVGLDDQGKYTLLQQLGNSSDSEQW</sequence>
<dbReference type="Proteomes" id="UP001165586">
    <property type="component" value="Unassembled WGS sequence"/>
</dbReference>
<organism evidence="1 2">
    <name type="scientific">Herbiconiux daphne</name>
    <dbReference type="NCBI Taxonomy" id="2970914"/>
    <lineage>
        <taxon>Bacteria</taxon>
        <taxon>Bacillati</taxon>
        <taxon>Actinomycetota</taxon>
        <taxon>Actinomycetes</taxon>
        <taxon>Micrococcales</taxon>
        <taxon>Microbacteriaceae</taxon>
        <taxon>Herbiconiux</taxon>
    </lineage>
</organism>
<accession>A0ABT2HAT7</accession>
<evidence type="ECO:0000313" key="2">
    <source>
        <dbReference type="Proteomes" id="UP001165586"/>
    </source>
</evidence>
<feature type="non-terminal residue" evidence="1">
    <location>
        <position position="1"/>
    </location>
</feature>
<proteinExistence type="predicted"/>
<keyword evidence="2" id="KW-1185">Reference proteome</keyword>
<dbReference type="EMBL" id="JANLCJ010000397">
    <property type="protein sequence ID" value="MCS5737080.1"/>
    <property type="molecule type" value="Genomic_DNA"/>
</dbReference>
<comment type="caution">
    <text evidence="1">The sequence shown here is derived from an EMBL/GenBank/DDBJ whole genome shotgun (WGS) entry which is preliminary data.</text>
</comment>
<dbReference type="RefSeq" id="WP_259543382.1">
    <property type="nucleotide sequence ID" value="NZ_JANLCJ010000397.1"/>
</dbReference>
<protein>
    <submittedName>
        <fullName evidence="1">Uncharacterized protein</fullName>
    </submittedName>
</protein>
<name>A0ABT2HAT7_9MICO</name>